<accession>A0A644ZAA8</accession>
<organism evidence="1">
    <name type="scientific">bioreactor metagenome</name>
    <dbReference type="NCBI Taxonomy" id="1076179"/>
    <lineage>
        <taxon>unclassified sequences</taxon>
        <taxon>metagenomes</taxon>
        <taxon>ecological metagenomes</taxon>
    </lineage>
</organism>
<sequence length="274" mass="28972">MTFAGDKKVSVSPTTSTELKVTVPVDAESGEVILTMKNGETVKCATLEVSKPVFCYIPVLPDASQEIHAGKILAISVQNGDKLTNVQVNGATTQYIFQGGTLNVLIPSNAGGETALKLISSNGEVTYTIKVIASGVTETVLFTGPLLITWSDGGRVILPATAFTGLTAGAILKIYFTQNDNWGQIQINNGNWSTISFAELGNGGYITTNTYNDKTITSQELVLTTDVLSIINSNASNGNAIIMQGSDFVIDKVSVITKGGVSAKARLYKIKNLK</sequence>
<evidence type="ECO:0000313" key="1">
    <source>
        <dbReference type="EMBL" id="MPM37835.1"/>
    </source>
</evidence>
<reference evidence="1" key="1">
    <citation type="submission" date="2019-08" db="EMBL/GenBank/DDBJ databases">
        <authorList>
            <person name="Kucharzyk K."/>
            <person name="Murdoch R.W."/>
            <person name="Higgins S."/>
            <person name="Loffler F."/>
        </authorList>
    </citation>
    <scope>NUCLEOTIDE SEQUENCE</scope>
</reference>
<name>A0A644ZAA8_9ZZZZ</name>
<dbReference type="AlphaFoldDB" id="A0A644ZAA8"/>
<protein>
    <submittedName>
        <fullName evidence="1">Uncharacterized protein</fullName>
    </submittedName>
</protein>
<dbReference type="EMBL" id="VSSQ01008082">
    <property type="protein sequence ID" value="MPM37835.1"/>
    <property type="molecule type" value="Genomic_DNA"/>
</dbReference>
<gene>
    <name evidence="1" type="ORF">SDC9_84454</name>
</gene>
<proteinExistence type="predicted"/>
<comment type="caution">
    <text evidence="1">The sequence shown here is derived from an EMBL/GenBank/DDBJ whole genome shotgun (WGS) entry which is preliminary data.</text>
</comment>